<evidence type="ECO:0000313" key="3">
    <source>
        <dbReference type="EMBL" id="AEG18793.1"/>
    </source>
</evidence>
<dbReference type="EMBL" id="CP002772">
    <property type="protein sequence ID" value="AEG18793.1"/>
    <property type="molecule type" value="Genomic_DNA"/>
</dbReference>
<dbReference type="HOGENOM" id="CLU_102155_0_0_2"/>
<dbReference type="KEGG" id="mew:MSWAN_1782"/>
<dbReference type="PANTHER" id="PTHR42252:SF1">
    <property type="entry name" value="DUF434 DOMAIN-CONTAINING PROTEIN"/>
    <property type="match status" value="1"/>
</dbReference>
<dbReference type="eggNOG" id="arCOG03229">
    <property type="taxonomic scope" value="Archaea"/>
</dbReference>
<feature type="domain" description="DUF434" evidence="1">
    <location>
        <begin position="15"/>
        <end position="69"/>
    </location>
</feature>
<name>F6D4D0_METPW</name>
<feature type="domain" description="DUF5616" evidence="2">
    <location>
        <begin position="76"/>
        <end position="217"/>
    </location>
</feature>
<dbReference type="PANTHER" id="PTHR42252">
    <property type="entry name" value="DUF5616 DOMAIN-CONTAINING PROTEIN"/>
    <property type="match status" value="1"/>
</dbReference>
<accession>F6D4D0</accession>
<dbReference type="Pfam" id="PF18481">
    <property type="entry name" value="DUF5616"/>
    <property type="match status" value="1"/>
</dbReference>
<proteinExistence type="predicted"/>
<keyword evidence="4" id="KW-1185">Reference proteome</keyword>
<organism evidence="3 4">
    <name type="scientific">Methanobacterium paludis (strain DSM 25820 / JCM 18151 / SWAN1)</name>
    <dbReference type="NCBI Taxonomy" id="868131"/>
    <lineage>
        <taxon>Archaea</taxon>
        <taxon>Methanobacteriati</taxon>
        <taxon>Methanobacteriota</taxon>
        <taxon>Methanomada group</taxon>
        <taxon>Methanobacteria</taxon>
        <taxon>Methanobacteriales</taxon>
        <taxon>Methanobacteriaceae</taxon>
        <taxon>Methanobacterium</taxon>
    </lineage>
</organism>
<dbReference type="OrthoDB" id="60095at2157"/>
<dbReference type="Proteomes" id="UP000009231">
    <property type="component" value="Chromosome"/>
</dbReference>
<dbReference type="InterPro" id="IPR041652">
    <property type="entry name" value="DUF5616"/>
</dbReference>
<dbReference type="STRING" id="868131.MSWAN_1782"/>
<dbReference type="AlphaFoldDB" id="F6D4D0"/>
<protein>
    <recommendedName>
        <fullName evidence="5">DUF434 domain-containing protein</fullName>
    </recommendedName>
</protein>
<evidence type="ECO:0008006" key="5">
    <source>
        <dbReference type="Google" id="ProtNLM"/>
    </source>
</evidence>
<evidence type="ECO:0000313" key="4">
    <source>
        <dbReference type="Proteomes" id="UP000009231"/>
    </source>
</evidence>
<reference evidence="3 4" key="1">
    <citation type="journal article" date="2014" name="Int. J. Syst. Evol. Microbiol.">
        <title>Methanobacterium paludis sp. nov. and a novel strain of Methanobacterium lacus isolated from northern peatlands.</title>
        <authorList>
            <person name="Cadillo-Quiroz H."/>
            <person name="Brauer S.L."/>
            <person name="Goodson N."/>
            <person name="Yavitt J.B."/>
            <person name="Zinder S.H."/>
        </authorList>
    </citation>
    <scope>NUCLEOTIDE SEQUENCE [LARGE SCALE GENOMIC DNA]</scope>
    <source>
        <strain evidence="4">DSM 25820 / JCM 18151 / SWAN1</strain>
    </source>
</reference>
<sequence>MKPKNFDKDLEKDQIKSAAFDLRFLLDRGYRKKGALKFVADRYLLNKKQKNYMVRTVFSREKSMARKGKIVDITFINGKTLFVDGYNVIITAESICSDDERSVVVCDDGVLRDVNAVFGKYKYNEWTETTLNQIISLLKYYNPLSVKFFYDSPVSRSGELAKLTNRIINSHGVNGCAVTSKNVDFELKKLSNDKDKIVATSDGAIIDKVKNVLDIPRELCKLKKIKRYEKSKVNKNR</sequence>
<dbReference type="InterPro" id="IPR007368">
    <property type="entry name" value="DUF434"/>
</dbReference>
<evidence type="ECO:0000259" key="1">
    <source>
        <dbReference type="Pfam" id="PF04256"/>
    </source>
</evidence>
<dbReference type="Pfam" id="PF04256">
    <property type="entry name" value="DUF434"/>
    <property type="match status" value="1"/>
</dbReference>
<dbReference type="RefSeq" id="WP_013826292.1">
    <property type="nucleotide sequence ID" value="NC_015574.1"/>
</dbReference>
<gene>
    <name evidence="3" type="ordered locus">MSWAN_1782</name>
</gene>
<dbReference type="GeneID" id="10669292"/>
<evidence type="ECO:0000259" key="2">
    <source>
        <dbReference type="Pfam" id="PF18481"/>
    </source>
</evidence>